<dbReference type="SUPFAM" id="SSF47699">
    <property type="entry name" value="Bifunctional inhibitor/lipid-transfer protein/seed storage 2S albumin"/>
    <property type="match status" value="1"/>
</dbReference>
<dbReference type="EnsemblPlants" id="Kaladp0023s0017.1.v1.1">
    <property type="protein sequence ID" value="Kaladp0023s0017.1.v1.1.CDS.1"/>
    <property type="gene ID" value="Kaladp0023s0017.v1.1"/>
</dbReference>
<dbReference type="PANTHER" id="PTHR35496">
    <property type="entry name" value="2S SEED STORAGE PROTEIN 1-RELATED"/>
    <property type="match status" value="1"/>
</dbReference>
<organism evidence="5 6">
    <name type="scientific">Kalanchoe fedtschenkoi</name>
    <name type="common">Lavender scallops</name>
    <name type="synonym">South American air plant</name>
    <dbReference type="NCBI Taxonomy" id="63787"/>
    <lineage>
        <taxon>Eukaryota</taxon>
        <taxon>Viridiplantae</taxon>
        <taxon>Streptophyta</taxon>
        <taxon>Embryophyta</taxon>
        <taxon>Tracheophyta</taxon>
        <taxon>Spermatophyta</taxon>
        <taxon>Magnoliopsida</taxon>
        <taxon>eudicotyledons</taxon>
        <taxon>Gunneridae</taxon>
        <taxon>Pentapetalae</taxon>
        <taxon>Saxifragales</taxon>
        <taxon>Crassulaceae</taxon>
        <taxon>Kalanchoe</taxon>
    </lineage>
</organism>
<dbReference type="GO" id="GO:0045735">
    <property type="term" value="F:nutrient reservoir activity"/>
    <property type="evidence" value="ECO:0007669"/>
    <property type="project" value="UniProtKB-KW"/>
</dbReference>
<comment type="similarity">
    <text evidence="1">Belongs to the 2S seed storage albumins family.</text>
</comment>
<keyword evidence="3" id="KW-0708">Seed storage protein</keyword>
<evidence type="ECO:0000256" key="2">
    <source>
        <dbReference type="ARBA" id="ARBA00022761"/>
    </source>
</evidence>
<dbReference type="SMART" id="SM00499">
    <property type="entry name" value="AAI"/>
    <property type="match status" value="1"/>
</dbReference>
<dbReference type="PANTHER" id="PTHR35496:SF4">
    <property type="entry name" value="2S SULFUR-RICH SEED STORAGE PROTEIN 2-LIKE"/>
    <property type="match status" value="1"/>
</dbReference>
<dbReference type="Gramene" id="Kaladp0023s0017.1.v1.1">
    <property type="protein sequence ID" value="Kaladp0023s0017.1.v1.1.CDS.1"/>
    <property type="gene ID" value="Kaladp0023s0017.v1.1"/>
</dbReference>
<keyword evidence="2" id="KW-0758">Storage protein</keyword>
<accession>A0A7N0T4H7</accession>
<dbReference type="InterPro" id="IPR000617">
    <property type="entry name" value="Napin/2SS/CON"/>
</dbReference>
<evidence type="ECO:0000313" key="5">
    <source>
        <dbReference type="EnsemblPlants" id="Kaladp0023s0017.1.v1.1.CDS.1"/>
    </source>
</evidence>
<feature type="domain" description="Bifunctional inhibitor/plant lipid transfer protein/seed storage helical" evidence="4">
    <location>
        <begin position="81"/>
        <end position="180"/>
    </location>
</feature>
<dbReference type="InterPro" id="IPR016140">
    <property type="entry name" value="Bifunc_inhib/LTP/seed_store"/>
</dbReference>
<dbReference type="Proteomes" id="UP000594263">
    <property type="component" value="Unplaced"/>
</dbReference>
<proteinExistence type="inferred from homology"/>
<evidence type="ECO:0000256" key="3">
    <source>
        <dbReference type="ARBA" id="ARBA00023129"/>
    </source>
</evidence>
<name>A0A7N0T4H7_KALFE</name>
<dbReference type="InterPro" id="IPR036312">
    <property type="entry name" value="Bifun_inhib/LTP/seed_sf"/>
</dbReference>
<dbReference type="Gene3D" id="1.10.110.10">
    <property type="entry name" value="Plant lipid-transfer and hydrophobic proteins"/>
    <property type="match status" value="1"/>
</dbReference>
<dbReference type="OMA" id="CAYSVAN"/>
<sequence length="187" mass="20869">MHWPISSIKSHHTAPFQNTPEINTTPILIPLSVNNKQSIMASKLCLALLASSLALLLVADASILRTTIAEVEEKNPSRGSCGKQLRAMDLEPCMEWIRYSGGGGRWEMNPMSSQQYKQQCCGMFSGMDEDCMCSALKSTLSDECMSGRGSHYQGQGFCDRRMMEKLMNVPQMCGYMSRPCHFQMLLV</sequence>
<evidence type="ECO:0000259" key="4">
    <source>
        <dbReference type="SMART" id="SM00499"/>
    </source>
</evidence>
<dbReference type="AlphaFoldDB" id="A0A7N0T4H7"/>
<evidence type="ECO:0000313" key="6">
    <source>
        <dbReference type="Proteomes" id="UP000594263"/>
    </source>
</evidence>
<reference evidence="5" key="1">
    <citation type="submission" date="2021-01" db="UniProtKB">
        <authorList>
            <consortium name="EnsemblPlants"/>
        </authorList>
    </citation>
    <scope>IDENTIFICATION</scope>
</reference>
<keyword evidence="6" id="KW-1185">Reference proteome</keyword>
<protein>
    <recommendedName>
        <fullName evidence="4">Bifunctional inhibitor/plant lipid transfer protein/seed storage helical domain-containing protein</fullName>
    </recommendedName>
</protein>
<evidence type="ECO:0000256" key="1">
    <source>
        <dbReference type="ARBA" id="ARBA00008262"/>
    </source>
</evidence>